<dbReference type="KEGG" id="bhy:BHWA1_02351"/>
<name>A0A3B6VAC0_BRAHW</name>
<accession>A0A3B6VAC0</accession>
<sequence>MRAIINDDTIPKLKCKVIVGSANNVPKESNHRRILK</sequence>
<organism evidence="1 2">
    <name type="scientific">Brachyspira hyodysenteriae (strain ATCC 49526 / WA1)</name>
    <dbReference type="NCBI Taxonomy" id="565034"/>
    <lineage>
        <taxon>Bacteria</taxon>
        <taxon>Pseudomonadati</taxon>
        <taxon>Spirochaetota</taxon>
        <taxon>Spirochaetia</taxon>
        <taxon>Brachyspirales</taxon>
        <taxon>Brachyspiraceae</taxon>
        <taxon>Brachyspira</taxon>
    </lineage>
</organism>
<gene>
    <name evidence="1" type="primary">gdhA3</name>
    <name evidence="1" type="ordered locus">BHWA1_02351</name>
</gene>
<dbReference type="EMBL" id="CP001357">
    <property type="protein sequence ID" value="ACN84805.1"/>
    <property type="molecule type" value="Genomic_DNA"/>
</dbReference>
<dbReference type="AlphaFoldDB" id="A0A3B6VAC0"/>
<evidence type="ECO:0000313" key="2">
    <source>
        <dbReference type="Proteomes" id="UP000001803"/>
    </source>
</evidence>
<evidence type="ECO:0000313" key="1">
    <source>
        <dbReference type="EMBL" id="ACN84805.1"/>
    </source>
</evidence>
<reference evidence="1 2" key="1">
    <citation type="journal article" date="2009" name="PLoS ONE">
        <title>Genome sequence of the pathogenic intestinal spirochete Brachyspira hyodysenteriae reveals adaptations to its lifestyle in the porcine large intestine.</title>
        <authorList>
            <person name="Bellgard M.I."/>
            <person name="Wanchanthuek P."/>
            <person name="La T."/>
            <person name="Ryan K."/>
            <person name="Moolhuijzen P."/>
            <person name="Albertyn Z."/>
            <person name="Shaban B."/>
            <person name="Motro Y."/>
            <person name="Dunn D.S."/>
            <person name="Schibeci D."/>
            <person name="Hunter A."/>
            <person name="Barrero R."/>
            <person name="Phillips N.D."/>
            <person name="Hampson D.J."/>
        </authorList>
    </citation>
    <scope>NUCLEOTIDE SEQUENCE [LARGE SCALE GENOMIC DNA]</scope>
    <source>
        <strain evidence="2">ATCC 49526 / WA1</strain>
    </source>
</reference>
<dbReference type="Proteomes" id="UP000001803">
    <property type="component" value="Chromosome"/>
</dbReference>
<keyword evidence="2" id="KW-1185">Reference proteome</keyword>
<protein>
    <submittedName>
        <fullName evidence="1">ELFV dehydrogenase, Glutamate/Leucine/Phenylalanine/Valine dehydrogenase</fullName>
    </submittedName>
</protein>
<proteinExistence type="predicted"/>